<dbReference type="AlphaFoldDB" id="A0AAV6R775"/>
<sequence length="195" mass="21733">MLKLTKVQAAVFVLCFTDALEGASAPGMARRAAALVLDGCDRKHQGSTNAGAAVSAVPVCTDVSQQLYCCYCLMPSLHNETRTESQRGQEQEERDPFVEEKKTKYNSSRERRGENTGGGSAEGVAGFTATLGLSLNTMYSRLRTYNYIKMRRYRYACRSESQSQNIPLSSCSEPPDWFVSIHYDCRNKHPVRLLL</sequence>
<gene>
    <name evidence="3" type="ORF">JOB18_044255</name>
</gene>
<feature type="region of interest" description="Disordered" evidence="1">
    <location>
        <begin position="81"/>
        <end position="121"/>
    </location>
</feature>
<comment type="caution">
    <text evidence="3">The sequence shown here is derived from an EMBL/GenBank/DDBJ whole genome shotgun (WGS) entry which is preliminary data.</text>
</comment>
<keyword evidence="2" id="KW-0732">Signal</keyword>
<protein>
    <recommendedName>
        <fullName evidence="5">Secreted protein</fullName>
    </recommendedName>
</protein>
<evidence type="ECO:0000256" key="1">
    <source>
        <dbReference type="SAM" id="MobiDB-lite"/>
    </source>
</evidence>
<name>A0AAV6R775_SOLSE</name>
<feature type="chain" id="PRO_5043372400" description="Secreted protein" evidence="2">
    <location>
        <begin position="20"/>
        <end position="195"/>
    </location>
</feature>
<feature type="compositionally biased region" description="Basic and acidic residues" evidence="1">
    <location>
        <begin position="81"/>
        <end position="114"/>
    </location>
</feature>
<dbReference type="Proteomes" id="UP000693946">
    <property type="component" value="Linkage Group LG20"/>
</dbReference>
<evidence type="ECO:0000313" key="4">
    <source>
        <dbReference type="Proteomes" id="UP000693946"/>
    </source>
</evidence>
<evidence type="ECO:0000313" key="3">
    <source>
        <dbReference type="EMBL" id="KAG7501269.1"/>
    </source>
</evidence>
<feature type="signal peptide" evidence="2">
    <location>
        <begin position="1"/>
        <end position="19"/>
    </location>
</feature>
<keyword evidence="4" id="KW-1185">Reference proteome</keyword>
<organism evidence="3 4">
    <name type="scientific">Solea senegalensis</name>
    <name type="common">Senegalese sole</name>
    <dbReference type="NCBI Taxonomy" id="28829"/>
    <lineage>
        <taxon>Eukaryota</taxon>
        <taxon>Metazoa</taxon>
        <taxon>Chordata</taxon>
        <taxon>Craniata</taxon>
        <taxon>Vertebrata</taxon>
        <taxon>Euteleostomi</taxon>
        <taxon>Actinopterygii</taxon>
        <taxon>Neopterygii</taxon>
        <taxon>Teleostei</taxon>
        <taxon>Neoteleostei</taxon>
        <taxon>Acanthomorphata</taxon>
        <taxon>Carangaria</taxon>
        <taxon>Pleuronectiformes</taxon>
        <taxon>Pleuronectoidei</taxon>
        <taxon>Soleidae</taxon>
        <taxon>Solea</taxon>
    </lineage>
</organism>
<reference evidence="3 4" key="1">
    <citation type="journal article" date="2021" name="Sci. Rep.">
        <title>Chromosome anchoring in Senegalese sole (Solea senegalensis) reveals sex-associated markers and genome rearrangements in flatfish.</title>
        <authorList>
            <person name="Guerrero-Cozar I."/>
            <person name="Gomez-Garrido J."/>
            <person name="Berbel C."/>
            <person name="Martinez-Blanch J.F."/>
            <person name="Alioto T."/>
            <person name="Claros M.G."/>
            <person name="Gagnaire P.A."/>
            <person name="Manchado M."/>
        </authorList>
    </citation>
    <scope>NUCLEOTIDE SEQUENCE [LARGE SCALE GENOMIC DNA]</scope>
    <source>
        <strain evidence="3">Sse05_10M</strain>
    </source>
</reference>
<accession>A0AAV6R775</accession>
<evidence type="ECO:0008006" key="5">
    <source>
        <dbReference type="Google" id="ProtNLM"/>
    </source>
</evidence>
<dbReference type="EMBL" id="JAGKHQ010000013">
    <property type="protein sequence ID" value="KAG7501269.1"/>
    <property type="molecule type" value="Genomic_DNA"/>
</dbReference>
<proteinExistence type="predicted"/>
<evidence type="ECO:0000256" key="2">
    <source>
        <dbReference type="SAM" id="SignalP"/>
    </source>
</evidence>